<evidence type="ECO:0000313" key="2">
    <source>
        <dbReference type="Proteomes" id="UP000317421"/>
    </source>
</evidence>
<organism evidence="1 2">
    <name type="scientific">Botrimarina colliarenosi</name>
    <dbReference type="NCBI Taxonomy" id="2528001"/>
    <lineage>
        <taxon>Bacteria</taxon>
        <taxon>Pseudomonadati</taxon>
        <taxon>Planctomycetota</taxon>
        <taxon>Planctomycetia</taxon>
        <taxon>Pirellulales</taxon>
        <taxon>Lacipirellulaceae</taxon>
        <taxon>Botrimarina</taxon>
    </lineage>
</organism>
<dbReference type="OrthoDB" id="27224at2"/>
<dbReference type="Proteomes" id="UP000317421">
    <property type="component" value="Unassembled WGS sequence"/>
</dbReference>
<comment type="caution">
    <text evidence="1">The sequence shown here is derived from an EMBL/GenBank/DDBJ whole genome shotgun (WGS) entry which is preliminary data.</text>
</comment>
<proteinExistence type="predicted"/>
<dbReference type="InterPro" id="IPR032568">
    <property type="entry name" value="DUF4926"/>
</dbReference>
<keyword evidence="2" id="KW-1185">Reference proteome</keyword>
<name>A0A5C6A2C9_9BACT</name>
<evidence type="ECO:0008006" key="3">
    <source>
        <dbReference type="Google" id="ProtNLM"/>
    </source>
</evidence>
<dbReference type="RefSeq" id="WP_146446619.1">
    <property type="nucleotide sequence ID" value="NZ_SJPR01000008.1"/>
</dbReference>
<dbReference type="AlphaFoldDB" id="A0A5C6A2C9"/>
<evidence type="ECO:0000313" key="1">
    <source>
        <dbReference type="EMBL" id="TWT93447.1"/>
    </source>
</evidence>
<sequence>MIAEHDTVVLTTAIAEHGLQAGDVGTVVHAYPDAQAFEVEFVSGDGSTVAVVTVEAGGVRPVAGSEILHVRNLPAST</sequence>
<dbReference type="EMBL" id="SJPR01000008">
    <property type="protein sequence ID" value="TWT93447.1"/>
    <property type="molecule type" value="Genomic_DNA"/>
</dbReference>
<dbReference type="Pfam" id="PF16277">
    <property type="entry name" value="DUF4926"/>
    <property type="match status" value="1"/>
</dbReference>
<protein>
    <recommendedName>
        <fullName evidence="3">DUF4926 domain-containing protein</fullName>
    </recommendedName>
</protein>
<gene>
    <name evidence="1" type="ORF">Pla108_39410</name>
</gene>
<reference evidence="1 2" key="1">
    <citation type="submission" date="2019-02" db="EMBL/GenBank/DDBJ databases">
        <title>Deep-cultivation of Planctomycetes and their phenomic and genomic characterization uncovers novel biology.</title>
        <authorList>
            <person name="Wiegand S."/>
            <person name="Jogler M."/>
            <person name="Boedeker C."/>
            <person name="Pinto D."/>
            <person name="Vollmers J."/>
            <person name="Rivas-Marin E."/>
            <person name="Kohn T."/>
            <person name="Peeters S.H."/>
            <person name="Heuer A."/>
            <person name="Rast P."/>
            <person name="Oberbeckmann S."/>
            <person name="Bunk B."/>
            <person name="Jeske O."/>
            <person name="Meyerdierks A."/>
            <person name="Storesund J.E."/>
            <person name="Kallscheuer N."/>
            <person name="Luecker S."/>
            <person name="Lage O.M."/>
            <person name="Pohl T."/>
            <person name="Merkel B.J."/>
            <person name="Hornburger P."/>
            <person name="Mueller R.-W."/>
            <person name="Bruemmer F."/>
            <person name="Labrenz M."/>
            <person name="Spormann A.M."/>
            <person name="Op Den Camp H."/>
            <person name="Overmann J."/>
            <person name="Amann R."/>
            <person name="Jetten M.S.M."/>
            <person name="Mascher T."/>
            <person name="Medema M.H."/>
            <person name="Devos D.P."/>
            <person name="Kaster A.-K."/>
            <person name="Ovreas L."/>
            <person name="Rohde M."/>
            <person name="Galperin M.Y."/>
            <person name="Jogler C."/>
        </authorList>
    </citation>
    <scope>NUCLEOTIDE SEQUENCE [LARGE SCALE GENOMIC DNA]</scope>
    <source>
        <strain evidence="1 2">Pla108</strain>
    </source>
</reference>
<accession>A0A5C6A2C9</accession>